<dbReference type="HOGENOM" id="CLU_1897650_0_0_1"/>
<dbReference type="Proteomes" id="UP000027361">
    <property type="component" value="Unassembled WGS sequence"/>
</dbReference>
<dbReference type="InParanoid" id="A0A066VC85"/>
<evidence type="ECO:0000313" key="2">
    <source>
        <dbReference type="Proteomes" id="UP000027361"/>
    </source>
</evidence>
<comment type="caution">
    <text evidence="1">The sequence shown here is derived from an EMBL/GenBank/DDBJ whole genome shotgun (WGS) entry which is preliminary data.</text>
</comment>
<dbReference type="GeneID" id="25266243"/>
<name>A0A066VC85_TILAU</name>
<evidence type="ECO:0000313" key="1">
    <source>
        <dbReference type="EMBL" id="KDN36354.1"/>
    </source>
</evidence>
<keyword evidence="2" id="KW-1185">Reference proteome</keyword>
<dbReference type="AlphaFoldDB" id="A0A066VC85"/>
<dbReference type="RefSeq" id="XP_013240026.1">
    <property type="nucleotide sequence ID" value="XM_013384572.1"/>
</dbReference>
<protein>
    <submittedName>
        <fullName evidence="1">Uncharacterized protein</fullName>
    </submittedName>
</protein>
<proteinExistence type="predicted"/>
<organism evidence="1 2">
    <name type="scientific">Tilletiaria anomala (strain ATCC 24038 / CBS 436.72 / UBC 951)</name>
    <dbReference type="NCBI Taxonomy" id="1037660"/>
    <lineage>
        <taxon>Eukaryota</taxon>
        <taxon>Fungi</taxon>
        <taxon>Dikarya</taxon>
        <taxon>Basidiomycota</taxon>
        <taxon>Ustilaginomycotina</taxon>
        <taxon>Exobasidiomycetes</taxon>
        <taxon>Georgefischeriales</taxon>
        <taxon>Tilletiariaceae</taxon>
        <taxon>Tilletiaria</taxon>
    </lineage>
</organism>
<sequence>MLLNPINGLFIVSSFRAQFRALYETRETPSKMYSSQVMVLSCVIVESFSAKTPNATISVLFRLSFSSSSPTAALCNRCMLDPVLEDTTVYCSDKELSAIRLPFGSTYASYIADFVLSLEMDHSRSQLDGHEYFV</sequence>
<gene>
    <name evidence="1" type="ORF">K437DRAFT_271147</name>
</gene>
<reference evidence="1 2" key="1">
    <citation type="submission" date="2014-05" db="EMBL/GenBank/DDBJ databases">
        <title>Draft genome sequence of a rare smut relative, Tilletiaria anomala UBC 951.</title>
        <authorList>
            <consortium name="DOE Joint Genome Institute"/>
            <person name="Toome M."/>
            <person name="Kuo A."/>
            <person name="Henrissat B."/>
            <person name="Lipzen A."/>
            <person name="Tritt A."/>
            <person name="Yoshinaga Y."/>
            <person name="Zane M."/>
            <person name="Barry K."/>
            <person name="Grigoriev I.V."/>
            <person name="Spatafora J.W."/>
            <person name="Aimea M.C."/>
        </authorList>
    </citation>
    <scope>NUCLEOTIDE SEQUENCE [LARGE SCALE GENOMIC DNA]</scope>
    <source>
        <strain evidence="1 2">UBC 951</strain>
    </source>
</reference>
<accession>A0A066VC85</accession>
<dbReference type="EMBL" id="JMSN01000171">
    <property type="protein sequence ID" value="KDN36354.1"/>
    <property type="molecule type" value="Genomic_DNA"/>
</dbReference>